<dbReference type="EMBL" id="KC292026">
    <property type="protein sequence ID" value="AGM11373.1"/>
    <property type="molecule type" value="Genomic_DNA"/>
</dbReference>
<evidence type="ECO:0000256" key="3">
    <source>
        <dbReference type="ARBA" id="ARBA00022759"/>
    </source>
</evidence>
<accession>R4TMH0</accession>
<sequence length="222" mass="25111">MSSPEELHVTFENKSDYPITVFANCSVEYSGRAEGYLPRDERIIIWKPDGNLQVHGVTNHKPRNWQPTGAELETYVEDGEFVIEAYHSRNDEDLKIYCHRIDSYEVYEVNADTKVSLDGTEEDMHHAILADPDVIGLNVESLEHEVVIDGAGRVDIYGEQDGTPVLLEVKRTRASLNHADQLVRYTNAVDGAKGILVSPSIRPAALELLERNDLEWRELQPL</sequence>
<evidence type="ECO:0000256" key="1">
    <source>
        <dbReference type="ARBA" id="ARBA00022490"/>
    </source>
</evidence>
<dbReference type="InterPro" id="IPR002793">
    <property type="entry name" value="Endonuclease_NucS"/>
</dbReference>
<evidence type="ECO:0000313" key="8">
    <source>
        <dbReference type="EMBL" id="AGM11373.1"/>
    </source>
</evidence>
<evidence type="ECO:0000313" key="9">
    <source>
        <dbReference type="Proteomes" id="UP000202786"/>
    </source>
</evidence>
<gene>
    <name evidence="8" type="primary">43</name>
    <name evidence="8" type="ORF">HGTV1_43</name>
</gene>
<dbReference type="PANTHER" id="PTHR38814:SF1">
    <property type="entry name" value="ENDONUCLEASE NUCS"/>
    <property type="match status" value="1"/>
</dbReference>
<keyword evidence="5" id="KW-0238">DNA-binding</keyword>
<proteinExistence type="predicted"/>
<dbReference type="PANTHER" id="PTHR38814">
    <property type="entry name" value="ENDONUCLEASE NUCS"/>
    <property type="match status" value="1"/>
</dbReference>
<dbReference type="Proteomes" id="UP000202786">
    <property type="component" value="Segment"/>
</dbReference>
<keyword evidence="9" id="KW-1185">Reference proteome</keyword>
<dbReference type="GO" id="GO:0003677">
    <property type="term" value="F:DNA binding"/>
    <property type="evidence" value="ECO:0007669"/>
    <property type="project" value="UniProtKB-KW"/>
</dbReference>
<dbReference type="InterPro" id="IPR048302">
    <property type="entry name" value="NucS_N"/>
</dbReference>
<dbReference type="InterPro" id="IPR011856">
    <property type="entry name" value="tRNA_endonuc-like_dom_sf"/>
</dbReference>
<evidence type="ECO:0000259" key="7">
    <source>
        <dbReference type="Pfam" id="PF21003"/>
    </source>
</evidence>
<dbReference type="CDD" id="cd22341">
    <property type="entry name" value="NucS-like"/>
    <property type="match status" value="1"/>
</dbReference>
<name>R4TMH0_9CAUD</name>
<reference evidence="8 9" key="1">
    <citation type="submission" date="2012-12" db="EMBL/GenBank/DDBJ databases">
        <authorList>
            <person name="Sencilo A."/>
            <person name="Jacobs-Sera D."/>
            <person name="Russell D.A."/>
            <person name="Ko C."/>
            <person name="Atanasova N."/>
            <person name="Osterlund E."/>
            <person name="Oksanen H.M."/>
            <person name="Bamford D.H."/>
            <person name="Hatfull G.F."/>
            <person name="Roine E."/>
            <person name="Hendrix R.W."/>
        </authorList>
    </citation>
    <scope>NUCLEOTIDE SEQUENCE [LARGE SCALE GENOMIC DNA]</scope>
</reference>
<keyword evidence="3" id="KW-0255">Endonuclease</keyword>
<organism evidence="8 9">
    <name type="scientific">Halogranum tailed virus 1</name>
    <dbReference type="NCBI Taxonomy" id="1273749"/>
    <lineage>
        <taxon>Viruses</taxon>
        <taxon>Duplodnaviria</taxon>
        <taxon>Heunggongvirae</taxon>
        <taxon>Uroviricota</taxon>
        <taxon>Caudoviricetes</taxon>
        <taxon>Thumleimavirales</taxon>
        <taxon>Halomagnusviridae</taxon>
        <taxon>Hagravirus</taxon>
        <taxon>Hagravirus capitaneum</taxon>
        <taxon>Hagravirus HGTV1</taxon>
    </lineage>
</organism>
<dbReference type="GeneID" id="16194083"/>
<dbReference type="GO" id="GO:0016787">
    <property type="term" value="F:hydrolase activity"/>
    <property type="evidence" value="ECO:0007669"/>
    <property type="project" value="UniProtKB-KW"/>
</dbReference>
<dbReference type="RefSeq" id="YP_008059251.1">
    <property type="nucleotide sequence ID" value="NC_021328.1"/>
</dbReference>
<evidence type="ECO:0000256" key="2">
    <source>
        <dbReference type="ARBA" id="ARBA00022722"/>
    </source>
</evidence>
<dbReference type="Gene3D" id="2.70.180.20">
    <property type="match status" value="1"/>
</dbReference>
<dbReference type="GO" id="GO:0004519">
    <property type="term" value="F:endonuclease activity"/>
    <property type="evidence" value="ECO:0007669"/>
    <property type="project" value="UniProtKB-KW"/>
</dbReference>
<feature type="domain" description="Endonuclease NucS C-terminal" evidence="6">
    <location>
        <begin position="121"/>
        <end position="221"/>
    </location>
</feature>
<dbReference type="InterPro" id="IPR049173">
    <property type="entry name" value="NucS_N_sf"/>
</dbReference>
<keyword evidence="4" id="KW-0378">Hydrolase</keyword>
<dbReference type="KEGG" id="vg:16194083"/>
<dbReference type="Pfam" id="PF21003">
    <property type="entry name" value="NucS_N"/>
    <property type="match status" value="1"/>
</dbReference>
<evidence type="ECO:0000256" key="4">
    <source>
        <dbReference type="ARBA" id="ARBA00022801"/>
    </source>
</evidence>
<feature type="domain" description="Endonuclease NucS N-terminal PH-like" evidence="7">
    <location>
        <begin position="20"/>
        <end position="111"/>
    </location>
</feature>
<dbReference type="InterPro" id="IPR048301">
    <property type="entry name" value="NucS_C"/>
</dbReference>
<dbReference type="Gene3D" id="3.40.1350.10">
    <property type="match status" value="1"/>
</dbReference>
<keyword evidence="1" id="KW-0963">Cytoplasm</keyword>
<protein>
    <submittedName>
        <fullName evidence="8">RecB-like nuclease</fullName>
    </submittedName>
</protein>
<keyword evidence="2" id="KW-0540">Nuclease</keyword>
<evidence type="ECO:0000259" key="6">
    <source>
        <dbReference type="Pfam" id="PF01939"/>
    </source>
</evidence>
<dbReference type="Pfam" id="PF01939">
    <property type="entry name" value="NucS_C"/>
    <property type="match status" value="1"/>
</dbReference>
<evidence type="ECO:0000256" key="5">
    <source>
        <dbReference type="ARBA" id="ARBA00023125"/>
    </source>
</evidence>